<dbReference type="eggNOG" id="ENOG5032R7J">
    <property type="taxonomic scope" value="Bacteria"/>
</dbReference>
<accession>E8V0Q6</accession>
<dbReference type="PROSITE" id="PS51257">
    <property type="entry name" value="PROKAR_LIPOPROTEIN"/>
    <property type="match status" value="1"/>
</dbReference>
<evidence type="ECO:0000256" key="1">
    <source>
        <dbReference type="SAM" id="MobiDB-lite"/>
    </source>
</evidence>
<dbReference type="EMBL" id="CP002467">
    <property type="protein sequence ID" value="ADV81119.1"/>
    <property type="molecule type" value="Genomic_DNA"/>
</dbReference>
<feature type="compositionally biased region" description="Basic and acidic residues" evidence="1">
    <location>
        <begin position="141"/>
        <end position="152"/>
    </location>
</feature>
<keyword evidence="3" id="KW-1185">Reference proteome</keyword>
<reference evidence="2 3" key="1">
    <citation type="journal article" date="2012" name="Stand. Genomic Sci.">
        <title>Complete genome sequence of Terriglobus saanensis type strain SP1PR4(T), an Acidobacteria from tundra soil.</title>
        <authorList>
            <person name="Rawat S.R."/>
            <person name="Mannisto M.K."/>
            <person name="Starovoytov V."/>
            <person name="Goodwin L."/>
            <person name="Nolan M."/>
            <person name="Hauser L."/>
            <person name="Land M."/>
            <person name="Davenport K.W."/>
            <person name="Woyke T."/>
            <person name="Haggblom M.M."/>
        </authorList>
    </citation>
    <scope>NUCLEOTIDE SEQUENCE</scope>
    <source>
        <strain evidence="3">ATCC BAA-1853 / DSM 23119 / SP1PR4</strain>
    </source>
</reference>
<dbReference type="AlphaFoldDB" id="E8V0Q6"/>
<dbReference type="RefSeq" id="WP_013566852.1">
    <property type="nucleotide sequence ID" value="NC_014963.1"/>
</dbReference>
<proteinExistence type="predicted"/>
<name>E8V0Q6_TERSS</name>
<evidence type="ECO:0000313" key="3">
    <source>
        <dbReference type="Proteomes" id="UP000006844"/>
    </source>
</evidence>
<sequence>MKDALRAVTMLSVALVCLTVSGCRIEANKGKDGKDVDFATPLGGMSIKTNKAASTRGLGITEYPGSTALEDKDKDDDRANVDMHFGNFHLKVQTAKFSTTDAPDRVLSFYRNDLAQYGTVIECQNDRPIGTPTETGQGLTCDDKDKDKDRDKHKPIHGSSHSDGLSLKAGSKRRQHIAAVEEKNGHTEITLVSLDLPGEMKSDND</sequence>
<protein>
    <recommendedName>
        <fullName evidence="4">Lipoprotein</fullName>
    </recommendedName>
</protein>
<organism evidence="2 3">
    <name type="scientific">Terriglobus saanensis (strain ATCC BAA-1853 / DSM 23119 / SP1PR4)</name>
    <dbReference type="NCBI Taxonomy" id="401053"/>
    <lineage>
        <taxon>Bacteria</taxon>
        <taxon>Pseudomonadati</taxon>
        <taxon>Acidobacteriota</taxon>
        <taxon>Terriglobia</taxon>
        <taxon>Terriglobales</taxon>
        <taxon>Acidobacteriaceae</taxon>
        <taxon>Terriglobus</taxon>
    </lineage>
</organism>
<dbReference type="Proteomes" id="UP000006844">
    <property type="component" value="Chromosome"/>
</dbReference>
<dbReference type="OrthoDB" id="119905at2"/>
<evidence type="ECO:0008006" key="4">
    <source>
        <dbReference type="Google" id="ProtNLM"/>
    </source>
</evidence>
<dbReference type="HOGENOM" id="CLU_1370511_0_0_0"/>
<dbReference type="KEGG" id="tsa:AciPR4_0281"/>
<gene>
    <name evidence="2" type="ordered locus">AciPR4_0281</name>
</gene>
<evidence type="ECO:0000313" key="2">
    <source>
        <dbReference type="EMBL" id="ADV81119.1"/>
    </source>
</evidence>
<feature type="region of interest" description="Disordered" evidence="1">
    <location>
        <begin position="128"/>
        <end position="205"/>
    </location>
</feature>